<name>G4TJC2_SERID</name>
<dbReference type="HOGENOM" id="CLU_484932_0_0_1"/>
<accession>G4TJC2</accession>
<reference evidence="2 3" key="1">
    <citation type="journal article" date="2011" name="PLoS Pathog.">
        <title>Endophytic Life Strategies Decoded by Genome and Transcriptome Analyses of the Mutualistic Root Symbiont Piriformospora indica.</title>
        <authorList>
            <person name="Zuccaro A."/>
            <person name="Lahrmann U."/>
            <person name="Guldener U."/>
            <person name="Langen G."/>
            <person name="Pfiffi S."/>
            <person name="Biedenkopf D."/>
            <person name="Wong P."/>
            <person name="Samans B."/>
            <person name="Grimm C."/>
            <person name="Basiewicz M."/>
            <person name="Murat C."/>
            <person name="Martin F."/>
            <person name="Kogel K.H."/>
        </authorList>
    </citation>
    <scope>NUCLEOTIDE SEQUENCE [LARGE SCALE GENOMIC DNA]</scope>
    <source>
        <strain evidence="2 3">DSM 11827</strain>
    </source>
</reference>
<feature type="domain" description="F-box" evidence="1">
    <location>
        <begin position="1"/>
        <end position="47"/>
    </location>
</feature>
<dbReference type="EMBL" id="CAFZ01000118">
    <property type="protein sequence ID" value="CCA71420.1"/>
    <property type="molecule type" value="Genomic_DNA"/>
</dbReference>
<proteinExistence type="predicted"/>
<dbReference type="OrthoDB" id="3189112at2759"/>
<dbReference type="AlphaFoldDB" id="G4TJC2"/>
<organism evidence="2 3">
    <name type="scientific">Serendipita indica (strain DSM 11827)</name>
    <name type="common">Root endophyte fungus</name>
    <name type="synonym">Piriformospora indica</name>
    <dbReference type="NCBI Taxonomy" id="1109443"/>
    <lineage>
        <taxon>Eukaryota</taxon>
        <taxon>Fungi</taxon>
        <taxon>Dikarya</taxon>
        <taxon>Basidiomycota</taxon>
        <taxon>Agaricomycotina</taxon>
        <taxon>Agaricomycetes</taxon>
        <taxon>Sebacinales</taxon>
        <taxon>Serendipitaceae</taxon>
        <taxon>Serendipita</taxon>
    </lineage>
</organism>
<evidence type="ECO:0000313" key="3">
    <source>
        <dbReference type="Proteomes" id="UP000007148"/>
    </source>
</evidence>
<dbReference type="PROSITE" id="PS50181">
    <property type="entry name" value="FBOX"/>
    <property type="match status" value="1"/>
</dbReference>
<dbReference type="Proteomes" id="UP000007148">
    <property type="component" value="Unassembled WGS sequence"/>
</dbReference>
<comment type="caution">
    <text evidence="2">The sequence shown here is derived from an EMBL/GenBank/DDBJ whole genome shotgun (WGS) entry which is preliminary data.</text>
</comment>
<sequence length="561" mass="63791">MNLNLLPEALVFEICNYLDIFTLVAFSDVDTSLRSLATTRSSFWIYTLSHCNLVLPCIGDKRLHEHDARELHLAAHRAVFIERNLTSDSPALRSWSRIEWPYPLADGVHETEYSSEETCSEVTTTYLVDDMADWMIFVSSNNILRIVFVRTGRVGLIWDGARFTPEYRERYDVVIKWAIRYAYMDNVKIVASMVMNCCLETENGIRAGIRRIELVMNLQDGTASVEVLGDYETPTISSYLNLIGDLVVMVIPRSSSLTDRFGDVYMLKWSTRALVTLPHMYPSLRIGLYKEYFINVGLTPTRQIVAQVVPFSTDDLSLAEASNATMPFPDSPLPVFNYPIPYNGPTKFSTSRSCRIGHMYTGRQIGSVRLGIRPSRRGNYSIFDFTFDFYDLRMALQKMRLYGTAVKQEFEGEPELFRTLEESNLRHRPVPTSSVRRLVWCRQTAPETNASTDTSPIPSSPDHKGRQRFRLLTLRIDDLASASRIFPEVGTSFRAHLDIEEEHPPESACAVQIKASKELQLPTELAESTTDVYVFLLLESSGTAVVQLRSGELWVLRYGKA</sequence>
<dbReference type="InParanoid" id="G4TJC2"/>
<gene>
    <name evidence="2" type="ORF">PIIN_05360</name>
</gene>
<evidence type="ECO:0000259" key="1">
    <source>
        <dbReference type="PROSITE" id="PS50181"/>
    </source>
</evidence>
<keyword evidence="3" id="KW-1185">Reference proteome</keyword>
<evidence type="ECO:0000313" key="2">
    <source>
        <dbReference type="EMBL" id="CCA71420.1"/>
    </source>
</evidence>
<dbReference type="InterPro" id="IPR001810">
    <property type="entry name" value="F-box_dom"/>
</dbReference>
<protein>
    <recommendedName>
        <fullName evidence="1">F-box domain-containing protein</fullName>
    </recommendedName>
</protein>